<evidence type="ECO:0000256" key="5">
    <source>
        <dbReference type="ARBA" id="ARBA00022989"/>
    </source>
</evidence>
<feature type="transmembrane region" description="Helical" evidence="7">
    <location>
        <begin position="278"/>
        <end position="302"/>
    </location>
</feature>
<dbReference type="Pfam" id="PF13899">
    <property type="entry name" value="Thioredoxin_7"/>
    <property type="match status" value="1"/>
</dbReference>
<sequence length="677" mass="70666">MVDARLVSDREAVAPGETFHVGLHQDITPGWHTYWRNPGDSGEPTRIALDLPEGWQSGEIVWPAPKPYPLGPLTNYGYSDAVTLPIPVHVPADAPPGPVRIEAEATWLVCEEICIPEEGTFALELEVGEGRVDREGARLVEVALERAPAPAPDGLQAGLARVGADLVLSLAGARFARGDDIRDLAFFPHEGGVIDHAAPQRAAYDDAGAALFLTPGFLVGDRVDAVHGGVVTAEFRENGRWVRRAFTILPEPGVRHVEAAPSAAGALQGPPPAGGLGLAQAIVFALIGGLLLNLMPCVFPILSMKALNLVHKRGAEAARARELGLVFAGGVISTFLALGIALVAARALGLPDLWGFQLQVPAVVAALALLMFLIGLNFLGAFHIGSSLQGIGGAVDHNTRAGSFLTGVLAVFVAAPCLAPFMAGALTFAMAQPPAIALVIFACLGLGLAAPFVLVSFNPRILNLLPRPGPWMVRFKQVLAFPMFAVAIWLVWVLSVQTGASGVAWVLVAGLGAGFAVWALQAGGLSGRAAGLAGAVLAAAALAMTARLEPVAAAAPGGDFEPWSPARVAELQAEGRPVFVDFTAAWCVTCQVNKIGTLADGDVRAAFAEHRFALLRADFTNRDPVIADTLKSHGSAGVPMYLVYPDDGGPAEKLPPVLTETIVLDAIARASRQGREP</sequence>
<gene>
    <name evidence="9" type="ORF">E5163_01775</name>
</gene>
<proteinExistence type="predicted"/>
<evidence type="ECO:0000256" key="7">
    <source>
        <dbReference type="SAM" id="Phobius"/>
    </source>
</evidence>
<organism evidence="9 10">
    <name type="scientific">Marinicauda algicola</name>
    <dbReference type="NCBI Taxonomy" id="2029849"/>
    <lineage>
        <taxon>Bacteria</taxon>
        <taxon>Pseudomonadati</taxon>
        <taxon>Pseudomonadota</taxon>
        <taxon>Alphaproteobacteria</taxon>
        <taxon>Maricaulales</taxon>
        <taxon>Maricaulaceae</taxon>
        <taxon>Marinicauda</taxon>
    </lineage>
</organism>
<dbReference type="InterPro" id="IPR013766">
    <property type="entry name" value="Thioredoxin_domain"/>
</dbReference>
<dbReference type="CDD" id="cd02953">
    <property type="entry name" value="DsbDgamma"/>
    <property type="match status" value="1"/>
</dbReference>
<protein>
    <recommendedName>
        <fullName evidence="8">Thioredoxin domain-containing protein</fullName>
    </recommendedName>
</protein>
<dbReference type="InterPro" id="IPR035671">
    <property type="entry name" value="DsbD_gamma"/>
</dbReference>
<keyword evidence="3 7" id="KW-0812">Transmembrane</keyword>
<name>A0A4S2H521_9PROT</name>
<dbReference type="GO" id="GO:0015035">
    <property type="term" value="F:protein-disulfide reductase activity"/>
    <property type="evidence" value="ECO:0007669"/>
    <property type="project" value="TreeGrafter"/>
</dbReference>
<dbReference type="InterPro" id="IPR036249">
    <property type="entry name" value="Thioredoxin-like_sf"/>
</dbReference>
<keyword evidence="6 7" id="KW-0472">Membrane</keyword>
<accession>A0A4S2H521</accession>
<evidence type="ECO:0000256" key="4">
    <source>
        <dbReference type="ARBA" id="ARBA00022748"/>
    </source>
</evidence>
<comment type="subcellular location">
    <subcellularLocation>
        <location evidence="1">Cell membrane</location>
        <topology evidence="1">Multi-pass membrane protein</topology>
    </subcellularLocation>
</comment>
<feature type="transmembrane region" description="Helical" evidence="7">
    <location>
        <begin position="502"/>
        <end position="520"/>
    </location>
</feature>
<evidence type="ECO:0000313" key="9">
    <source>
        <dbReference type="EMBL" id="TGY90736.1"/>
    </source>
</evidence>
<feature type="transmembrane region" description="Helical" evidence="7">
    <location>
        <begin position="360"/>
        <end position="382"/>
    </location>
</feature>
<keyword evidence="4" id="KW-0201">Cytochrome c-type biogenesis</keyword>
<dbReference type="Proteomes" id="UP000308054">
    <property type="component" value="Unassembled WGS sequence"/>
</dbReference>
<evidence type="ECO:0000313" key="10">
    <source>
        <dbReference type="Proteomes" id="UP000308054"/>
    </source>
</evidence>
<dbReference type="EMBL" id="SRXW01000001">
    <property type="protein sequence ID" value="TGY90736.1"/>
    <property type="molecule type" value="Genomic_DNA"/>
</dbReference>
<dbReference type="AlphaFoldDB" id="A0A4S2H521"/>
<keyword evidence="10" id="KW-1185">Reference proteome</keyword>
<dbReference type="GO" id="GO:0017004">
    <property type="term" value="P:cytochrome complex assembly"/>
    <property type="evidence" value="ECO:0007669"/>
    <property type="project" value="UniProtKB-KW"/>
</dbReference>
<dbReference type="PROSITE" id="PS51352">
    <property type="entry name" value="THIOREDOXIN_2"/>
    <property type="match status" value="1"/>
</dbReference>
<dbReference type="InterPro" id="IPR003834">
    <property type="entry name" value="Cyt_c_assmbl_TM_dom"/>
</dbReference>
<dbReference type="Pfam" id="PF02683">
    <property type="entry name" value="DsbD_TM"/>
    <property type="match status" value="1"/>
</dbReference>
<evidence type="ECO:0000256" key="2">
    <source>
        <dbReference type="ARBA" id="ARBA00022475"/>
    </source>
</evidence>
<feature type="transmembrane region" description="Helical" evidence="7">
    <location>
        <begin position="435"/>
        <end position="457"/>
    </location>
</feature>
<dbReference type="PANTHER" id="PTHR32234:SF3">
    <property type="entry name" value="SUPPRESSION OF COPPER SENSITIVITY PROTEIN"/>
    <property type="match status" value="1"/>
</dbReference>
<feature type="transmembrane region" description="Helical" evidence="7">
    <location>
        <begin position="478"/>
        <end position="496"/>
    </location>
</feature>
<dbReference type="InterPro" id="IPR028250">
    <property type="entry name" value="DsbDN"/>
</dbReference>
<evidence type="ECO:0000256" key="3">
    <source>
        <dbReference type="ARBA" id="ARBA00022692"/>
    </source>
</evidence>
<evidence type="ECO:0000256" key="1">
    <source>
        <dbReference type="ARBA" id="ARBA00004651"/>
    </source>
</evidence>
<dbReference type="Pfam" id="PF11412">
    <property type="entry name" value="DsbD_N"/>
    <property type="match status" value="1"/>
</dbReference>
<evidence type="ECO:0000259" key="8">
    <source>
        <dbReference type="PROSITE" id="PS51352"/>
    </source>
</evidence>
<feature type="transmembrane region" description="Helical" evidence="7">
    <location>
        <begin position="527"/>
        <end position="546"/>
    </location>
</feature>
<evidence type="ECO:0000256" key="6">
    <source>
        <dbReference type="ARBA" id="ARBA00023136"/>
    </source>
</evidence>
<keyword evidence="5 7" id="KW-1133">Transmembrane helix</keyword>
<keyword evidence="2" id="KW-1003">Cell membrane</keyword>
<dbReference type="Gene3D" id="3.40.30.10">
    <property type="entry name" value="Glutaredoxin"/>
    <property type="match status" value="1"/>
</dbReference>
<comment type="caution">
    <text evidence="9">The sequence shown here is derived from an EMBL/GenBank/DDBJ whole genome shotgun (WGS) entry which is preliminary data.</text>
</comment>
<feature type="domain" description="Thioredoxin" evidence="8">
    <location>
        <begin position="542"/>
        <end position="672"/>
    </location>
</feature>
<feature type="transmembrane region" description="Helical" evidence="7">
    <location>
        <begin position="323"/>
        <end position="348"/>
    </location>
</feature>
<dbReference type="SUPFAM" id="SSF52833">
    <property type="entry name" value="Thioredoxin-like"/>
    <property type="match status" value="1"/>
</dbReference>
<reference evidence="9 10" key="1">
    <citation type="journal article" date="2017" name="Int. J. Syst. Evol. Microbiol.">
        <title>Marinicauda algicola sp. nov., isolated from a marine red alga Rhodosorus marinus.</title>
        <authorList>
            <person name="Jeong S.E."/>
            <person name="Jeon S.H."/>
            <person name="Chun B.H."/>
            <person name="Kim D.W."/>
            <person name="Jeon C.O."/>
        </authorList>
    </citation>
    <scope>NUCLEOTIDE SEQUENCE [LARGE SCALE GENOMIC DNA]</scope>
    <source>
        <strain evidence="9 10">JCM 31718</strain>
    </source>
</reference>
<dbReference type="OrthoDB" id="9811036at2"/>
<dbReference type="GO" id="GO:0005886">
    <property type="term" value="C:plasma membrane"/>
    <property type="evidence" value="ECO:0007669"/>
    <property type="project" value="UniProtKB-SubCell"/>
</dbReference>
<dbReference type="GO" id="GO:0045454">
    <property type="term" value="P:cell redox homeostasis"/>
    <property type="evidence" value="ECO:0007669"/>
    <property type="project" value="TreeGrafter"/>
</dbReference>
<dbReference type="PANTHER" id="PTHR32234">
    <property type="entry name" value="THIOL:DISULFIDE INTERCHANGE PROTEIN DSBD"/>
    <property type="match status" value="1"/>
</dbReference>
<feature type="transmembrane region" description="Helical" evidence="7">
    <location>
        <begin position="403"/>
        <end position="429"/>
    </location>
</feature>